<dbReference type="AlphaFoldDB" id="A0A2U1LXD7"/>
<keyword evidence="3" id="KW-0862">Zinc</keyword>
<name>A0A2U1LXD7_ARTAN</name>
<evidence type="ECO:0000256" key="1">
    <source>
        <dbReference type="ARBA" id="ARBA00022723"/>
    </source>
</evidence>
<dbReference type="Proteomes" id="UP000245207">
    <property type="component" value="Unassembled WGS sequence"/>
</dbReference>
<keyword evidence="8" id="KW-1185">Reference proteome</keyword>
<dbReference type="InterPro" id="IPR018289">
    <property type="entry name" value="MULE_transposase_dom"/>
</dbReference>
<dbReference type="SMART" id="SM00575">
    <property type="entry name" value="ZnF_PMZ"/>
    <property type="match status" value="1"/>
</dbReference>
<feature type="compositionally biased region" description="Polar residues" evidence="5">
    <location>
        <begin position="401"/>
        <end position="412"/>
    </location>
</feature>
<dbReference type="Pfam" id="PF04434">
    <property type="entry name" value="SWIM"/>
    <property type="match status" value="1"/>
</dbReference>
<sequence length="412" mass="47535">MAVRFGVNISYQQVYRGLHKGLEMLRGSPFESFEKLPYYYHNLKKKNPRTVTNIKVDKEGRFEMLFISIGVVIRTFRNDLRPMIIIDGAHLKSDFYNGVNLLAVGMDGNNQTLPIAYGICQGEDGPGWTWFLEQLKVCIGEEPNLTIISDRHPGIIHAVKKVYPKAFHGYCCRHLMMNAGIKVERFKTIFWKMCKAYTIPEFDTRKLPVTMLMEFFRDLLQRWYYERRDAGDAYVDAGENDLTPWAEAKVAFRIKKSYSLNVFGINAHRYQVDDKFASHVVDLNNRICSCRKWQLSGLPCNHVIAVSRFINKTDLGIFVEKWFKKSTYRATYEESINPVGDIEAWETPAYVAPVLPPVLGKRSAGRPKNKDRIPSKGEIRREPYCTRCTKIGHSKDRCKKPTSSQRSAYGWG</sequence>
<feature type="domain" description="SWIM-type" evidence="6">
    <location>
        <begin position="270"/>
        <end position="311"/>
    </location>
</feature>
<dbReference type="PANTHER" id="PTHR31973">
    <property type="entry name" value="POLYPROTEIN, PUTATIVE-RELATED"/>
    <property type="match status" value="1"/>
</dbReference>
<reference evidence="7 8" key="1">
    <citation type="journal article" date="2018" name="Mol. Plant">
        <title>The genome of Artemisia annua provides insight into the evolution of Asteraceae family and artemisinin biosynthesis.</title>
        <authorList>
            <person name="Shen Q."/>
            <person name="Zhang L."/>
            <person name="Liao Z."/>
            <person name="Wang S."/>
            <person name="Yan T."/>
            <person name="Shi P."/>
            <person name="Liu M."/>
            <person name="Fu X."/>
            <person name="Pan Q."/>
            <person name="Wang Y."/>
            <person name="Lv Z."/>
            <person name="Lu X."/>
            <person name="Zhang F."/>
            <person name="Jiang W."/>
            <person name="Ma Y."/>
            <person name="Chen M."/>
            <person name="Hao X."/>
            <person name="Li L."/>
            <person name="Tang Y."/>
            <person name="Lv G."/>
            <person name="Zhou Y."/>
            <person name="Sun X."/>
            <person name="Brodelius P.E."/>
            <person name="Rose J.K.C."/>
            <person name="Tang K."/>
        </authorList>
    </citation>
    <scope>NUCLEOTIDE SEQUENCE [LARGE SCALE GENOMIC DNA]</scope>
    <source>
        <strain evidence="8">cv. Huhao1</strain>
        <tissue evidence="7">Leaf</tissue>
    </source>
</reference>
<evidence type="ECO:0000256" key="4">
    <source>
        <dbReference type="PROSITE-ProRule" id="PRU00325"/>
    </source>
</evidence>
<evidence type="ECO:0000256" key="2">
    <source>
        <dbReference type="ARBA" id="ARBA00022771"/>
    </source>
</evidence>
<dbReference type="STRING" id="35608.A0A2U1LXD7"/>
<dbReference type="PROSITE" id="PS50966">
    <property type="entry name" value="ZF_SWIM"/>
    <property type="match status" value="1"/>
</dbReference>
<dbReference type="InterPro" id="IPR007527">
    <property type="entry name" value="Znf_SWIM"/>
</dbReference>
<keyword evidence="1" id="KW-0479">Metal-binding</keyword>
<evidence type="ECO:0000256" key="3">
    <source>
        <dbReference type="ARBA" id="ARBA00022833"/>
    </source>
</evidence>
<dbReference type="PANTHER" id="PTHR31973:SF185">
    <property type="entry name" value="TRANSPOSASE, MUDR, PLANT, MULE TRANSPOSASE DOMAIN-CONTAINING PROTEIN"/>
    <property type="match status" value="1"/>
</dbReference>
<organism evidence="7 8">
    <name type="scientific">Artemisia annua</name>
    <name type="common">Sweet wormwood</name>
    <dbReference type="NCBI Taxonomy" id="35608"/>
    <lineage>
        <taxon>Eukaryota</taxon>
        <taxon>Viridiplantae</taxon>
        <taxon>Streptophyta</taxon>
        <taxon>Embryophyta</taxon>
        <taxon>Tracheophyta</taxon>
        <taxon>Spermatophyta</taxon>
        <taxon>Magnoliopsida</taxon>
        <taxon>eudicotyledons</taxon>
        <taxon>Gunneridae</taxon>
        <taxon>Pentapetalae</taxon>
        <taxon>asterids</taxon>
        <taxon>campanulids</taxon>
        <taxon>Asterales</taxon>
        <taxon>Asteraceae</taxon>
        <taxon>Asteroideae</taxon>
        <taxon>Anthemideae</taxon>
        <taxon>Artemisiinae</taxon>
        <taxon>Artemisia</taxon>
    </lineage>
</organism>
<feature type="region of interest" description="Disordered" evidence="5">
    <location>
        <begin position="392"/>
        <end position="412"/>
    </location>
</feature>
<evidence type="ECO:0000313" key="7">
    <source>
        <dbReference type="EMBL" id="PWA53630.1"/>
    </source>
</evidence>
<dbReference type="GO" id="GO:0008270">
    <property type="term" value="F:zinc ion binding"/>
    <property type="evidence" value="ECO:0007669"/>
    <property type="project" value="UniProtKB-KW"/>
</dbReference>
<dbReference type="Pfam" id="PF10551">
    <property type="entry name" value="MULE"/>
    <property type="match status" value="1"/>
</dbReference>
<evidence type="ECO:0000313" key="8">
    <source>
        <dbReference type="Proteomes" id="UP000245207"/>
    </source>
</evidence>
<evidence type="ECO:0000256" key="5">
    <source>
        <dbReference type="SAM" id="MobiDB-lite"/>
    </source>
</evidence>
<dbReference type="InterPro" id="IPR006564">
    <property type="entry name" value="Znf_PMZ"/>
</dbReference>
<keyword evidence="2 4" id="KW-0863">Zinc-finger</keyword>
<proteinExistence type="predicted"/>
<gene>
    <name evidence="7" type="ORF">CTI12_AA443350</name>
</gene>
<evidence type="ECO:0000259" key="6">
    <source>
        <dbReference type="PROSITE" id="PS50966"/>
    </source>
</evidence>
<dbReference type="OrthoDB" id="683469at2759"/>
<protein>
    <submittedName>
        <fullName evidence="7">Transposase, MuDR, MULE transposase domain protein</fullName>
    </submittedName>
</protein>
<comment type="caution">
    <text evidence="7">The sequence shown here is derived from an EMBL/GenBank/DDBJ whole genome shotgun (WGS) entry which is preliminary data.</text>
</comment>
<accession>A0A2U1LXD7</accession>
<dbReference type="EMBL" id="PKPP01007348">
    <property type="protein sequence ID" value="PWA53630.1"/>
    <property type="molecule type" value="Genomic_DNA"/>
</dbReference>